<keyword evidence="7 8" id="KW-0472">Membrane</keyword>
<evidence type="ECO:0000256" key="2">
    <source>
        <dbReference type="ARBA" id="ARBA00006375"/>
    </source>
</evidence>
<evidence type="ECO:0008006" key="12">
    <source>
        <dbReference type="Google" id="ProtNLM"/>
    </source>
</evidence>
<dbReference type="SUPFAM" id="SSF103506">
    <property type="entry name" value="Mitochondrial carrier"/>
    <property type="match status" value="1"/>
</dbReference>
<gene>
    <name evidence="10" type="ORF">WICPIJ_005006</name>
</gene>
<dbReference type="AlphaFoldDB" id="A0A9P8TMD1"/>
<comment type="subcellular location">
    <subcellularLocation>
        <location evidence="1">Membrane</location>
        <topology evidence="1">Multi-pass membrane protein</topology>
    </subcellularLocation>
</comment>
<keyword evidence="3 9" id="KW-0813">Transport</keyword>
<dbReference type="Gene3D" id="1.50.40.10">
    <property type="entry name" value="Mitochondrial carrier domain"/>
    <property type="match status" value="1"/>
</dbReference>
<dbReference type="OrthoDB" id="448427at2759"/>
<keyword evidence="6" id="KW-1133">Transmembrane helix</keyword>
<organism evidence="10 11">
    <name type="scientific">Wickerhamomyces pijperi</name>
    <name type="common">Yeast</name>
    <name type="synonym">Pichia pijperi</name>
    <dbReference type="NCBI Taxonomy" id="599730"/>
    <lineage>
        <taxon>Eukaryota</taxon>
        <taxon>Fungi</taxon>
        <taxon>Dikarya</taxon>
        <taxon>Ascomycota</taxon>
        <taxon>Saccharomycotina</taxon>
        <taxon>Saccharomycetes</taxon>
        <taxon>Phaffomycetales</taxon>
        <taxon>Wickerhamomycetaceae</taxon>
        <taxon>Wickerhamomyces</taxon>
    </lineage>
</organism>
<dbReference type="Proteomes" id="UP000774326">
    <property type="component" value="Unassembled WGS sequence"/>
</dbReference>
<dbReference type="InterPro" id="IPR018108">
    <property type="entry name" value="MCP_transmembrane"/>
</dbReference>
<comment type="similarity">
    <text evidence="2 9">Belongs to the mitochondrial carrier (TC 2.A.29) family.</text>
</comment>
<comment type="caution">
    <text evidence="10">The sequence shown here is derived from an EMBL/GenBank/DDBJ whole genome shotgun (WGS) entry which is preliminary data.</text>
</comment>
<dbReference type="EMBL" id="JAEUBG010002825">
    <property type="protein sequence ID" value="KAH3684034.1"/>
    <property type="molecule type" value="Genomic_DNA"/>
</dbReference>
<protein>
    <recommendedName>
        <fullName evidence="12">Mitochondrial dicarboxylate transporter</fullName>
    </recommendedName>
</protein>
<feature type="repeat" description="Solcar" evidence="8">
    <location>
        <begin position="197"/>
        <end position="280"/>
    </location>
</feature>
<feature type="repeat" description="Solcar" evidence="8">
    <location>
        <begin position="96"/>
        <end position="187"/>
    </location>
</feature>
<evidence type="ECO:0000256" key="1">
    <source>
        <dbReference type="ARBA" id="ARBA00004141"/>
    </source>
</evidence>
<evidence type="ECO:0000256" key="4">
    <source>
        <dbReference type="ARBA" id="ARBA00022692"/>
    </source>
</evidence>
<dbReference type="GO" id="GO:0016020">
    <property type="term" value="C:membrane"/>
    <property type="evidence" value="ECO:0007669"/>
    <property type="project" value="UniProtKB-SubCell"/>
</dbReference>
<evidence type="ECO:0000256" key="5">
    <source>
        <dbReference type="ARBA" id="ARBA00022737"/>
    </source>
</evidence>
<reference evidence="10" key="2">
    <citation type="submission" date="2021-01" db="EMBL/GenBank/DDBJ databases">
        <authorList>
            <person name="Schikora-Tamarit M.A."/>
        </authorList>
    </citation>
    <scope>NUCLEOTIDE SEQUENCE</scope>
    <source>
        <strain evidence="10">CBS2887</strain>
    </source>
</reference>
<evidence type="ECO:0000256" key="3">
    <source>
        <dbReference type="ARBA" id="ARBA00022448"/>
    </source>
</evidence>
<dbReference type="InterPro" id="IPR023395">
    <property type="entry name" value="MCP_dom_sf"/>
</dbReference>
<feature type="repeat" description="Solcar" evidence="8">
    <location>
        <begin position="7"/>
        <end position="88"/>
    </location>
</feature>
<keyword evidence="11" id="KW-1185">Reference proteome</keyword>
<name>A0A9P8TMD1_WICPI</name>
<dbReference type="PROSITE" id="PS51257">
    <property type="entry name" value="PROKAR_LIPOPROTEIN"/>
    <property type="match status" value="1"/>
</dbReference>
<keyword evidence="4 8" id="KW-0812">Transmembrane</keyword>
<accession>A0A9P8TMD1</accession>
<evidence type="ECO:0000256" key="9">
    <source>
        <dbReference type="RuleBase" id="RU000488"/>
    </source>
</evidence>
<sequence>MSDNVKYPFWYGGFGGCVACIATHPLDLAKVRLQTSIAEPKPTVLNMSVQILKNDGVFGLYSGLSAGLLRQCTYSLTRFGVYDFLKSNYLTNEQKADIKYLLPISMVSGAVGGVVGNPADIVNIRMQNDTGLPLESKRNYKNAFDGVLRIIKEEGPSKLFRGLNSNLVRGVLMTSSQVVSYDLIKSSLVAHFQFSEKSNSLFFLSSILSGLIATTICSPVDVLKTRIMNNTHHEPVLSIMRNSFRNEGPLFMFKGWLPAFVRLGPNTIIIFLVVEQLKAYKVGL</sequence>
<dbReference type="PANTHER" id="PTHR45618">
    <property type="entry name" value="MITOCHONDRIAL DICARBOXYLATE CARRIER-RELATED"/>
    <property type="match status" value="1"/>
</dbReference>
<keyword evidence="5" id="KW-0677">Repeat</keyword>
<evidence type="ECO:0000256" key="7">
    <source>
        <dbReference type="ARBA" id="ARBA00023136"/>
    </source>
</evidence>
<reference evidence="10" key="1">
    <citation type="journal article" date="2021" name="Open Biol.">
        <title>Shared evolutionary footprints suggest mitochondrial oxidative damage underlies multiple complex I losses in fungi.</title>
        <authorList>
            <person name="Schikora-Tamarit M.A."/>
            <person name="Marcet-Houben M."/>
            <person name="Nosek J."/>
            <person name="Gabaldon T."/>
        </authorList>
    </citation>
    <scope>NUCLEOTIDE SEQUENCE</scope>
    <source>
        <strain evidence="10">CBS2887</strain>
    </source>
</reference>
<dbReference type="PROSITE" id="PS50920">
    <property type="entry name" value="SOLCAR"/>
    <property type="match status" value="3"/>
</dbReference>
<proteinExistence type="inferred from homology"/>
<evidence type="ECO:0000313" key="11">
    <source>
        <dbReference type="Proteomes" id="UP000774326"/>
    </source>
</evidence>
<evidence type="ECO:0000256" key="8">
    <source>
        <dbReference type="PROSITE-ProRule" id="PRU00282"/>
    </source>
</evidence>
<evidence type="ECO:0000313" key="10">
    <source>
        <dbReference type="EMBL" id="KAH3684034.1"/>
    </source>
</evidence>
<dbReference type="Pfam" id="PF00153">
    <property type="entry name" value="Mito_carr"/>
    <property type="match status" value="3"/>
</dbReference>
<evidence type="ECO:0000256" key="6">
    <source>
        <dbReference type="ARBA" id="ARBA00022989"/>
    </source>
</evidence>
<dbReference type="InterPro" id="IPR050391">
    <property type="entry name" value="Mito_Metabolite_Transporter"/>
</dbReference>